<keyword evidence="3" id="KW-0067">ATP-binding</keyword>
<dbReference type="SMART" id="SM00382">
    <property type="entry name" value="AAA"/>
    <property type="match status" value="1"/>
</dbReference>
<dbReference type="Proteomes" id="UP000029525">
    <property type="component" value="Unassembled WGS sequence"/>
</dbReference>
<sequence>MIELNNLTFCYPNHHDAVFEDFSLHFDEGHIYGLLGSNGAGKSTLLYIMAGLLTPDKGGAWLDNKVVRDRKPSVMREIFLVPDEFELPSVTLLQYIDDNAVFYPRFSREDMDAYLASFGMTVDVSLGGLSLGQRKKIFMSFAMATHTKILLMDEPTNGLDIVGKRQFREFLGKGIAPDRTFIVSTHQVKDIEAVLDHILLIDRNELLCNCSASQIYEQQALSGELTDDHINLEVFFEKAVKGKEAHHD</sequence>
<evidence type="ECO:0000256" key="3">
    <source>
        <dbReference type="ARBA" id="ARBA00022840"/>
    </source>
</evidence>
<evidence type="ECO:0000259" key="4">
    <source>
        <dbReference type="PROSITE" id="PS50893"/>
    </source>
</evidence>
<keyword evidence="1" id="KW-0813">Transport</keyword>
<dbReference type="GO" id="GO:0016887">
    <property type="term" value="F:ATP hydrolysis activity"/>
    <property type="evidence" value="ECO:0007669"/>
    <property type="project" value="InterPro"/>
</dbReference>
<comment type="caution">
    <text evidence="5">The sequence shown here is derived from an EMBL/GenBank/DDBJ whole genome shotgun (WGS) entry which is preliminary data.</text>
</comment>
<name>A0A096AE89_9BACT</name>
<dbReference type="InterPro" id="IPR003593">
    <property type="entry name" value="AAA+_ATPase"/>
</dbReference>
<gene>
    <name evidence="5" type="ORF">HMPREF0647_05150</name>
</gene>
<evidence type="ECO:0000256" key="2">
    <source>
        <dbReference type="ARBA" id="ARBA00022741"/>
    </source>
</evidence>
<evidence type="ECO:0000313" key="5">
    <source>
        <dbReference type="EMBL" id="KGF44831.1"/>
    </source>
</evidence>
<evidence type="ECO:0000256" key="1">
    <source>
        <dbReference type="ARBA" id="ARBA00022448"/>
    </source>
</evidence>
<keyword evidence="2" id="KW-0547">Nucleotide-binding</keyword>
<dbReference type="PANTHER" id="PTHR42939">
    <property type="entry name" value="ABC TRANSPORTER ATP-BINDING PROTEIN ALBC-RELATED"/>
    <property type="match status" value="1"/>
</dbReference>
<evidence type="ECO:0000313" key="6">
    <source>
        <dbReference type="Proteomes" id="UP000029525"/>
    </source>
</evidence>
<dbReference type="PANTHER" id="PTHR42939:SF1">
    <property type="entry name" value="ABC TRANSPORTER ATP-BINDING PROTEIN ALBC-RELATED"/>
    <property type="match status" value="1"/>
</dbReference>
<dbReference type="RefSeq" id="WP_036866782.1">
    <property type="nucleotide sequence ID" value="NZ_JRNQ01000026.1"/>
</dbReference>
<dbReference type="AlphaFoldDB" id="A0A096AE89"/>
<protein>
    <submittedName>
        <fullName evidence="5">ABC transporter</fullName>
    </submittedName>
</protein>
<dbReference type="SUPFAM" id="SSF52540">
    <property type="entry name" value="P-loop containing nucleoside triphosphate hydrolases"/>
    <property type="match status" value="1"/>
</dbReference>
<feature type="domain" description="ABC transporter" evidence="4">
    <location>
        <begin position="2"/>
        <end position="228"/>
    </location>
</feature>
<accession>A0A096AE89</accession>
<dbReference type="PROSITE" id="PS50893">
    <property type="entry name" value="ABC_TRANSPORTER_2"/>
    <property type="match status" value="1"/>
</dbReference>
<dbReference type="CDD" id="cd03230">
    <property type="entry name" value="ABC_DR_subfamily_A"/>
    <property type="match status" value="1"/>
</dbReference>
<dbReference type="Pfam" id="PF00005">
    <property type="entry name" value="ABC_tran"/>
    <property type="match status" value="1"/>
</dbReference>
<dbReference type="EMBL" id="JRNQ01000026">
    <property type="protein sequence ID" value="KGF44831.1"/>
    <property type="molecule type" value="Genomic_DNA"/>
</dbReference>
<organism evidence="5 6">
    <name type="scientific">Prevotella bivia DNF00320</name>
    <dbReference type="NCBI Taxonomy" id="1401068"/>
    <lineage>
        <taxon>Bacteria</taxon>
        <taxon>Pseudomonadati</taxon>
        <taxon>Bacteroidota</taxon>
        <taxon>Bacteroidia</taxon>
        <taxon>Bacteroidales</taxon>
        <taxon>Prevotellaceae</taxon>
        <taxon>Prevotella</taxon>
    </lineage>
</organism>
<dbReference type="InterPro" id="IPR027417">
    <property type="entry name" value="P-loop_NTPase"/>
</dbReference>
<dbReference type="InterPro" id="IPR051782">
    <property type="entry name" value="ABC_Transporter_VariousFunc"/>
</dbReference>
<dbReference type="Gene3D" id="3.40.50.300">
    <property type="entry name" value="P-loop containing nucleotide triphosphate hydrolases"/>
    <property type="match status" value="1"/>
</dbReference>
<proteinExistence type="predicted"/>
<dbReference type="OrthoDB" id="9808363at2"/>
<dbReference type="GO" id="GO:0005524">
    <property type="term" value="F:ATP binding"/>
    <property type="evidence" value="ECO:0007669"/>
    <property type="project" value="UniProtKB-KW"/>
</dbReference>
<dbReference type="InterPro" id="IPR003439">
    <property type="entry name" value="ABC_transporter-like_ATP-bd"/>
</dbReference>
<reference evidence="5 6" key="1">
    <citation type="submission" date="2014-07" db="EMBL/GenBank/DDBJ databases">
        <authorList>
            <person name="McCorrison J."/>
            <person name="Sanka R."/>
            <person name="Torralba M."/>
            <person name="Gillis M."/>
            <person name="Haft D.H."/>
            <person name="Methe B."/>
            <person name="Sutton G."/>
            <person name="Nelson K.E."/>
        </authorList>
    </citation>
    <scope>NUCLEOTIDE SEQUENCE [LARGE SCALE GENOMIC DNA]</scope>
    <source>
        <strain evidence="5 6">DNF00320</strain>
    </source>
</reference>